<keyword evidence="8 12" id="KW-1133">Transmembrane helix</keyword>
<dbReference type="PROSITE" id="PS50109">
    <property type="entry name" value="HIS_KIN"/>
    <property type="match status" value="1"/>
</dbReference>
<evidence type="ECO:0000256" key="3">
    <source>
        <dbReference type="ARBA" id="ARBA00012438"/>
    </source>
</evidence>
<dbReference type="AlphaFoldDB" id="A0A1H8E9X9"/>
<dbReference type="Pfam" id="PF02518">
    <property type="entry name" value="HATPase_c"/>
    <property type="match status" value="1"/>
</dbReference>
<reference evidence="14 15" key="1">
    <citation type="submission" date="2016-10" db="EMBL/GenBank/DDBJ databases">
        <authorList>
            <person name="de Groot N.N."/>
        </authorList>
    </citation>
    <scope>NUCLEOTIDE SEQUENCE [LARGE SCALE GENOMIC DNA]</scope>
    <source>
        <strain evidence="14 15">CGMCC 1.5070</strain>
    </source>
</reference>
<evidence type="ECO:0000256" key="5">
    <source>
        <dbReference type="ARBA" id="ARBA00022679"/>
    </source>
</evidence>
<keyword evidence="10 12" id="KW-0472">Membrane</keyword>
<feature type="domain" description="Histidine kinase" evidence="13">
    <location>
        <begin position="127"/>
        <end position="329"/>
    </location>
</feature>
<dbReference type="Gene3D" id="3.30.565.10">
    <property type="entry name" value="Histidine kinase-like ATPase, C-terminal domain"/>
    <property type="match status" value="1"/>
</dbReference>
<evidence type="ECO:0000256" key="8">
    <source>
        <dbReference type="ARBA" id="ARBA00022989"/>
    </source>
</evidence>
<evidence type="ECO:0000259" key="13">
    <source>
        <dbReference type="PROSITE" id="PS50109"/>
    </source>
</evidence>
<dbReference type="PRINTS" id="PR00344">
    <property type="entry name" value="BCTRLSENSOR"/>
</dbReference>
<evidence type="ECO:0000256" key="9">
    <source>
        <dbReference type="ARBA" id="ARBA00023012"/>
    </source>
</evidence>
<evidence type="ECO:0000256" key="11">
    <source>
        <dbReference type="SAM" id="Coils"/>
    </source>
</evidence>
<dbReference type="PANTHER" id="PTHR45453:SF2">
    <property type="entry name" value="HISTIDINE KINASE"/>
    <property type="match status" value="1"/>
</dbReference>
<dbReference type="SMART" id="SM00387">
    <property type="entry name" value="HATPase_c"/>
    <property type="match status" value="1"/>
</dbReference>
<dbReference type="PANTHER" id="PTHR45453">
    <property type="entry name" value="PHOSPHATE REGULON SENSOR PROTEIN PHOR"/>
    <property type="match status" value="1"/>
</dbReference>
<organism evidence="14 15">
    <name type="scientific">Hydrogenoanaerobacterium saccharovorans</name>
    <dbReference type="NCBI Taxonomy" id="474960"/>
    <lineage>
        <taxon>Bacteria</taxon>
        <taxon>Bacillati</taxon>
        <taxon>Bacillota</taxon>
        <taxon>Clostridia</taxon>
        <taxon>Eubacteriales</taxon>
        <taxon>Oscillospiraceae</taxon>
        <taxon>Hydrogenoanaerobacterium</taxon>
    </lineage>
</organism>
<dbReference type="InterPro" id="IPR005467">
    <property type="entry name" value="His_kinase_dom"/>
</dbReference>
<evidence type="ECO:0000313" key="15">
    <source>
        <dbReference type="Proteomes" id="UP000199158"/>
    </source>
</evidence>
<keyword evidence="6 12" id="KW-0812">Transmembrane</keyword>
<feature type="transmembrane region" description="Helical" evidence="12">
    <location>
        <begin position="17"/>
        <end position="35"/>
    </location>
</feature>
<feature type="transmembrane region" description="Helical" evidence="12">
    <location>
        <begin position="41"/>
        <end position="61"/>
    </location>
</feature>
<dbReference type="RefSeq" id="WP_205408628.1">
    <property type="nucleotide sequence ID" value="NZ_FOCG01000005.1"/>
</dbReference>
<keyword evidence="9" id="KW-0902">Two-component regulatory system</keyword>
<accession>A0A1H8E9X9</accession>
<dbReference type="EMBL" id="FOCG01000005">
    <property type="protein sequence ID" value="SEN15647.1"/>
    <property type="molecule type" value="Genomic_DNA"/>
</dbReference>
<protein>
    <recommendedName>
        <fullName evidence="3">histidine kinase</fullName>
        <ecNumber evidence="3">2.7.13.3</ecNumber>
    </recommendedName>
</protein>
<dbReference type="EC" id="2.7.13.3" evidence="3"/>
<feature type="coiled-coil region" evidence="11">
    <location>
        <begin position="93"/>
        <end position="156"/>
    </location>
</feature>
<gene>
    <name evidence="14" type="ORF">SAMN05216180_2928</name>
</gene>
<evidence type="ECO:0000256" key="7">
    <source>
        <dbReference type="ARBA" id="ARBA00022777"/>
    </source>
</evidence>
<evidence type="ECO:0000256" key="12">
    <source>
        <dbReference type="SAM" id="Phobius"/>
    </source>
</evidence>
<proteinExistence type="predicted"/>
<dbReference type="InterPro" id="IPR036890">
    <property type="entry name" value="HATPase_C_sf"/>
</dbReference>
<keyword evidence="15" id="KW-1185">Reference proteome</keyword>
<dbReference type="InterPro" id="IPR004358">
    <property type="entry name" value="Sig_transdc_His_kin-like_C"/>
</dbReference>
<dbReference type="GO" id="GO:0005886">
    <property type="term" value="C:plasma membrane"/>
    <property type="evidence" value="ECO:0007669"/>
    <property type="project" value="UniProtKB-SubCell"/>
</dbReference>
<keyword evidence="4" id="KW-1003">Cell membrane</keyword>
<sequence>MNWITVLTAYCKSRRNTLLLVAIYLTIILLVYWLYGLPWGPAFYASIIIIAVTIGFCVLDFHSYHKKTSQLHILKKQATLHLGELPLAYDLLEKNYQDMLYLMEERCQNAEEKTRQNAVDANRYYTLWSHQIKTPIAAIRLLLQEENLNCSALEQELFKTEQYVEMVLQYQRLGMDAKDLVLQEYSLDALVKQALKRVSTLFIHKNIGVNLSNLNRRIITDEKWLVFVIEQLLTNAVKYTQEGKVSIYLDKYSADTLVIEDTGIGIQPEDLPRVFDWGYTGYNGRLDKRSTGIGLSLCKQALLILGHSITVTSMVGKGTTVKLLLSREKFDIE</sequence>
<keyword evidence="5" id="KW-0808">Transferase</keyword>
<dbReference type="GO" id="GO:0016036">
    <property type="term" value="P:cellular response to phosphate starvation"/>
    <property type="evidence" value="ECO:0007669"/>
    <property type="project" value="TreeGrafter"/>
</dbReference>
<evidence type="ECO:0000256" key="1">
    <source>
        <dbReference type="ARBA" id="ARBA00000085"/>
    </source>
</evidence>
<dbReference type="STRING" id="474960.SAMN05216180_2928"/>
<dbReference type="InterPro" id="IPR050351">
    <property type="entry name" value="BphY/WalK/GraS-like"/>
</dbReference>
<keyword evidence="11" id="KW-0175">Coiled coil</keyword>
<dbReference type="GO" id="GO:0004721">
    <property type="term" value="F:phosphoprotein phosphatase activity"/>
    <property type="evidence" value="ECO:0007669"/>
    <property type="project" value="TreeGrafter"/>
</dbReference>
<comment type="subcellular location">
    <subcellularLocation>
        <location evidence="2">Cell membrane</location>
        <topology evidence="2">Multi-pass membrane protein</topology>
    </subcellularLocation>
</comment>
<dbReference type="GO" id="GO:0000155">
    <property type="term" value="F:phosphorelay sensor kinase activity"/>
    <property type="evidence" value="ECO:0007669"/>
    <property type="project" value="TreeGrafter"/>
</dbReference>
<name>A0A1H8E9X9_9FIRM</name>
<evidence type="ECO:0000256" key="2">
    <source>
        <dbReference type="ARBA" id="ARBA00004651"/>
    </source>
</evidence>
<comment type="catalytic activity">
    <reaction evidence="1">
        <text>ATP + protein L-histidine = ADP + protein N-phospho-L-histidine.</text>
        <dbReference type="EC" id="2.7.13.3"/>
    </reaction>
</comment>
<keyword evidence="7 14" id="KW-0418">Kinase</keyword>
<dbReference type="SUPFAM" id="SSF55874">
    <property type="entry name" value="ATPase domain of HSP90 chaperone/DNA topoisomerase II/histidine kinase"/>
    <property type="match status" value="1"/>
</dbReference>
<dbReference type="Proteomes" id="UP000199158">
    <property type="component" value="Unassembled WGS sequence"/>
</dbReference>
<dbReference type="InterPro" id="IPR003594">
    <property type="entry name" value="HATPase_dom"/>
</dbReference>
<evidence type="ECO:0000313" key="14">
    <source>
        <dbReference type="EMBL" id="SEN15647.1"/>
    </source>
</evidence>
<evidence type="ECO:0000256" key="6">
    <source>
        <dbReference type="ARBA" id="ARBA00022692"/>
    </source>
</evidence>
<evidence type="ECO:0000256" key="4">
    <source>
        <dbReference type="ARBA" id="ARBA00022475"/>
    </source>
</evidence>
<evidence type="ECO:0000256" key="10">
    <source>
        <dbReference type="ARBA" id="ARBA00023136"/>
    </source>
</evidence>